<comment type="caution">
    <text evidence="1">The sequence shown here is derived from an EMBL/GenBank/DDBJ whole genome shotgun (WGS) entry which is preliminary data.</text>
</comment>
<dbReference type="AlphaFoldDB" id="A0A1F6TKJ5"/>
<accession>A0A1F6TKJ5</accession>
<dbReference type="EMBL" id="MFTD01000044">
    <property type="protein sequence ID" value="OGI45606.1"/>
    <property type="molecule type" value="Genomic_DNA"/>
</dbReference>
<name>A0A1F6TKJ5_9BACT</name>
<organism evidence="1 2">
    <name type="scientific">Candidatus Nomurabacteria bacterium GWB1_40_6</name>
    <dbReference type="NCBI Taxonomy" id="1801727"/>
    <lineage>
        <taxon>Bacteria</taxon>
        <taxon>Candidatus Nomuraibacteriota</taxon>
    </lineage>
</organism>
<dbReference type="Proteomes" id="UP000176484">
    <property type="component" value="Unassembled WGS sequence"/>
</dbReference>
<evidence type="ECO:0000313" key="1">
    <source>
        <dbReference type="EMBL" id="OGI45606.1"/>
    </source>
</evidence>
<proteinExistence type="predicted"/>
<protein>
    <submittedName>
        <fullName evidence="1">Uncharacterized protein</fullName>
    </submittedName>
</protein>
<evidence type="ECO:0000313" key="2">
    <source>
        <dbReference type="Proteomes" id="UP000176484"/>
    </source>
</evidence>
<gene>
    <name evidence="1" type="ORF">A2121_02750</name>
</gene>
<sequence length="258" mass="29695">MKIINSEKEFIVVRHSMLNGIGYSFKDAIQESLTLQSYVGDKKIVVCFEGDLHQIQENGEIVFTHRNTIKVDIETSLRFREMGIIASLNEVIEAILSFKKELVDTRLIFCIELKQITWFSTIKATMIKLKENDITEVYFDSFNGNKLDEVSEINKQLGTNFEKSFHVIGNVYKTVLSLKKPKYGYDVLTVPFGMSFGKLDKQLINGAVNSRHKLNRIVKSDNVLGAYVRFREGNPLFLLFNSIRNTKWFRGKHVVGLR</sequence>
<reference evidence="1 2" key="1">
    <citation type="journal article" date="2016" name="Nat. Commun.">
        <title>Thousands of microbial genomes shed light on interconnected biogeochemical processes in an aquifer system.</title>
        <authorList>
            <person name="Anantharaman K."/>
            <person name="Brown C.T."/>
            <person name="Hug L.A."/>
            <person name="Sharon I."/>
            <person name="Castelle C.J."/>
            <person name="Probst A.J."/>
            <person name="Thomas B.C."/>
            <person name="Singh A."/>
            <person name="Wilkins M.J."/>
            <person name="Karaoz U."/>
            <person name="Brodie E.L."/>
            <person name="Williams K.H."/>
            <person name="Hubbard S.S."/>
            <person name="Banfield J.F."/>
        </authorList>
    </citation>
    <scope>NUCLEOTIDE SEQUENCE [LARGE SCALE GENOMIC DNA]</scope>
</reference>